<sequence length="153" mass="16944">MHVLPALALVLLTRAWASQTRDARHVGCIRVALAEHKYTEEHDSMEAGGWGCGWIWGWGCTRRDKGGGYVVLGQDDEEAQAQGPQMHQRPHQDRYRAPQRPSYLLPPPSQVEEPYALTPGPPSFAVRASAGYGRYAYADLGDVQTGTGADWRK</sequence>
<feature type="signal peptide" evidence="2">
    <location>
        <begin position="1"/>
        <end position="17"/>
    </location>
</feature>
<evidence type="ECO:0000313" key="4">
    <source>
        <dbReference type="Proteomes" id="UP000717328"/>
    </source>
</evidence>
<keyword evidence="2" id="KW-0732">Signal</keyword>
<dbReference type="AlphaFoldDB" id="A0A9P7GR76"/>
<dbReference type="EMBL" id="JABCKI010000028">
    <property type="protein sequence ID" value="KAG5653900.1"/>
    <property type="molecule type" value="Genomic_DNA"/>
</dbReference>
<keyword evidence="4" id="KW-1185">Reference proteome</keyword>
<feature type="chain" id="PRO_5040145966" description="Secreted protein" evidence="2">
    <location>
        <begin position="18"/>
        <end position="153"/>
    </location>
</feature>
<reference evidence="3" key="1">
    <citation type="submission" date="2021-02" db="EMBL/GenBank/DDBJ databases">
        <authorList>
            <person name="Nieuwenhuis M."/>
            <person name="Van De Peppel L.J.J."/>
        </authorList>
    </citation>
    <scope>NUCLEOTIDE SEQUENCE</scope>
    <source>
        <strain evidence="3">D49</strain>
    </source>
</reference>
<feature type="region of interest" description="Disordered" evidence="1">
    <location>
        <begin position="74"/>
        <end position="118"/>
    </location>
</feature>
<organism evidence="3 4">
    <name type="scientific">Sphagnurus paluster</name>
    <dbReference type="NCBI Taxonomy" id="117069"/>
    <lineage>
        <taxon>Eukaryota</taxon>
        <taxon>Fungi</taxon>
        <taxon>Dikarya</taxon>
        <taxon>Basidiomycota</taxon>
        <taxon>Agaricomycotina</taxon>
        <taxon>Agaricomycetes</taxon>
        <taxon>Agaricomycetidae</taxon>
        <taxon>Agaricales</taxon>
        <taxon>Tricholomatineae</taxon>
        <taxon>Lyophyllaceae</taxon>
        <taxon>Sphagnurus</taxon>
    </lineage>
</organism>
<evidence type="ECO:0008006" key="5">
    <source>
        <dbReference type="Google" id="ProtNLM"/>
    </source>
</evidence>
<evidence type="ECO:0000313" key="3">
    <source>
        <dbReference type="EMBL" id="KAG5653900.1"/>
    </source>
</evidence>
<name>A0A9P7GR76_9AGAR</name>
<gene>
    <name evidence="3" type="ORF">H0H81_009492</name>
</gene>
<accession>A0A9P7GR76</accession>
<evidence type="ECO:0000256" key="1">
    <source>
        <dbReference type="SAM" id="MobiDB-lite"/>
    </source>
</evidence>
<evidence type="ECO:0000256" key="2">
    <source>
        <dbReference type="SAM" id="SignalP"/>
    </source>
</evidence>
<protein>
    <recommendedName>
        <fullName evidence="5">Secreted protein</fullName>
    </recommendedName>
</protein>
<dbReference type="Proteomes" id="UP000717328">
    <property type="component" value="Unassembled WGS sequence"/>
</dbReference>
<reference evidence="3" key="2">
    <citation type="submission" date="2021-10" db="EMBL/GenBank/DDBJ databases">
        <title>Phylogenomics reveals ancestral predisposition of the termite-cultivated fungus Termitomyces towards a domesticated lifestyle.</title>
        <authorList>
            <person name="Auxier B."/>
            <person name="Grum-Grzhimaylo A."/>
            <person name="Cardenas M.E."/>
            <person name="Lodge J.D."/>
            <person name="Laessoe T."/>
            <person name="Pedersen O."/>
            <person name="Smith M.E."/>
            <person name="Kuyper T.W."/>
            <person name="Franco-Molano E.A."/>
            <person name="Baroni T.J."/>
            <person name="Aanen D.K."/>
        </authorList>
    </citation>
    <scope>NUCLEOTIDE SEQUENCE</scope>
    <source>
        <strain evidence="3">D49</strain>
    </source>
</reference>
<comment type="caution">
    <text evidence="3">The sequence shown here is derived from an EMBL/GenBank/DDBJ whole genome shotgun (WGS) entry which is preliminary data.</text>
</comment>
<proteinExistence type="predicted"/>